<dbReference type="AlphaFoldDB" id="A0AAE0TCF9"/>
<dbReference type="PROSITE" id="PS50835">
    <property type="entry name" value="IG_LIKE"/>
    <property type="match status" value="4"/>
</dbReference>
<gene>
    <name evidence="6" type="ORF">CHS0354_026223</name>
</gene>
<dbReference type="InterPro" id="IPR007110">
    <property type="entry name" value="Ig-like_dom"/>
</dbReference>
<feature type="transmembrane region" description="Helical" evidence="3">
    <location>
        <begin position="475"/>
        <end position="499"/>
    </location>
</feature>
<feature type="compositionally biased region" description="Basic and acidic residues" evidence="2">
    <location>
        <begin position="692"/>
        <end position="705"/>
    </location>
</feature>
<dbReference type="Gene3D" id="2.60.40.10">
    <property type="entry name" value="Immunoglobulins"/>
    <property type="match status" value="3"/>
</dbReference>
<keyword evidence="3" id="KW-1133">Transmembrane helix</keyword>
<feature type="domain" description="Ig-like" evidence="5">
    <location>
        <begin position="300"/>
        <end position="371"/>
    </location>
</feature>
<dbReference type="PANTHER" id="PTHR13817:SF73">
    <property type="entry name" value="FIBRONECTIN TYPE-III DOMAIN-CONTAINING PROTEIN"/>
    <property type="match status" value="1"/>
</dbReference>
<sequence length="705" mass="77571">MEFGIFSFVIVFAVLQRKFCDAIPSVTLTGKNTFYDGDNLQLSCAVDEDVDLLSVSFFKGITETIWISNPTSCTFFKLVPEDTSTYSTTCNSKIFTMTKNNLNASDDNTVWSCQMKSRPGGNGSCVGISNPCTSRSITLLKQVSSTVPKSNYTCTVEFDLELGLGTGVTNDIICIICLILIVRLVKIVNNHAKDNLQKPISKGSDVTITASVRGFCKSSGQWIGPHGKISASKEKYSIQDKKKKGISILKIKNLEINDSGFYTCHAKSSCGSLAQDSVRIAAYEKLAVDIDIGKTLRQHGSDVEIICSVYGSENTSVYWTGKEEDQLTGGRYKIASYDSSTNKSSLIVKTPTMTNAEGYICKVAFKESEVSVKIYITLSDKGSLRVSIEKIILFAPASENERREWIGPQKNILTDTGKYAIVPYDSKTNKSHLTIKTFSVNDHGSYTCQSKNNSGTSPKNTITITTNVAIDPSTYAYKFMLGFGIIICVGCIACVVICVKIGNVCALKLGLGLGLGLGIPIIGCIIVIVIWVKKVLKPPQAPENQRNIKSGSRSEVSRNDVEIQMEEKSVKSNEERPLVIRNRIGNKDESEAEQVLSKPFDPKEHRPLPPLNKEVKYKPSHRPQPIPTEKNDVKDQNLRGLSANYDDTQGLASETPRPSKLPPIEFQVQATVQEEETSEGPKKTKKNRRKKEKTDEGKQADETAK</sequence>
<dbReference type="InterPro" id="IPR013783">
    <property type="entry name" value="Ig-like_fold"/>
</dbReference>
<dbReference type="InterPro" id="IPR013098">
    <property type="entry name" value="Ig_I-set"/>
</dbReference>
<keyword evidence="3" id="KW-0472">Membrane</keyword>
<dbReference type="SMART" id="SM00409">
    <property type="entry name" value="IG"/>
    <property type="match status" value="2"/>
</dbReference>
<feature type="transmembrane region" description="Helical" evidence="3">
    <location>
        <begin position="511"/>
        <end position="532"/>
    </location>
</feature>
<feature type="domain" description="Ig-like" evidence="5">
    <location>
        <begin position="405"/>
        <end position="465"/>
    </location>
</feature>
<feature type="domain" description="Ig-like" evidence="5">
    <location>
        <begin position="24"/>
        <end position="138"/>
    </location>
</feature>
<dbReference type="EMBL" id="JAEAOA010001569">
    <property type="protein sequence ID" value="KAK3607330.1"/>
    <property type="molecule type" value="Genomic_DNA"/>
</dbReference>
<feature type="domain" description="Ig-like" evidence="5">
    <location>
        <begin position="216"/>
        <end position="281"/>
    </location>
</feature>
<feature type="signal peptide" evidence="4">
    <location>
        <begin position="1"/>
        <end position="22"/>
    </location>
</feature>
<dbReference type="SMART" id="SM00408">
    <property type="entry name" value="IGc2"/>
    <property type="match status" value="2"/>
</dbReference>
<feature type="compositionally biased region" description="Basic and acidic residues" evidence="2">
    <location>
        <begin position="555"/>
        <end position="578"/>
    </location>
</feature>
<reference evidence="6" key="3">
    <citation type="submission" date="2023-05" db="EMBL/GenBank/DDBJ databases">
        <authorList>
            <person name="Smith C.H."/>
        </authorList>
    </citation>
    <scope>NUCLEOTIDE SEQUENCE</scope>
    <source>
        <strain evidence="6">CHS0354</strain>
        <tissue evidence="6">Mantle</tissue>
    </source>
</reference>
<protein>
    <recommendedName>
        <fullName evidence="5">Ig-like domain-containing protein</fullName>
    </recommendedName>
</protein>
<evidence type="ECO:0000256" key="3">
    <source>
        <dbReference type="SAM" id="Phobius"/>
    </source>
</evidence>
<dbReference type="Pfam" id="PF07679">
    <property type="entry name" value="I-set"/>
    <property type="match status" value="1"/>
</dbReference>
<feature type="compositionally biased region" description="Polar residues" evidence="2">
    <location>
        <begin position="542"/>
        <end position="554"/>
    </location>
</feature>
<feature type="region of interest" description="Disordered" evidence="2">
    <location>
        <begin position="541"/>
        <end position="705"/>
    </location>
</feature>
<proteinExistence type="predicted"/>
<reference evidence="6" key="1">
    <citation type="journal article" date="2021" name="Genome Biol. Evol.">
        <title>A High-Quality Reference Genome for a Parasitic Bivalve with Doubly Uniparental Inheritance (Bivalvia: Unionida).</title>
        <authorList>
            <person name="Smith C.H."/>
        </authorList>
    </citation>
    <scope>NUCLEOTIDE SEQUENCE</scope>
    <source>
        <strain evidence="6">CHS0354</strain>
    </source>
</reference>
<evidence type="ECO:0000256" key="4">
    <source>
        <dbReference type="SAM" id="SignalP"/>
    </source>
</evidence>
<dbReference type="InterPro" id="IPR003599">
    <property type="entry name" value="Ig_sub"/>
</dbReference>
<keyword evidence="1" id="KW-0677">Repeat</keyword>
<organism evidence="6 7">
    <name type="scientific">Potamilus streckersoni</name>
    <dbReference type="NCBI Taxonomy" id="2493646"/>
    <lineage>
        <taxon>Eukaryota</taxon>
        <taxon>Metazoa</taxon>
        <taxon>Spiralia</taxon>
        <taxon>Lophotrochozoa</taxon>
        <taxon>Mollusca</taxon>
        <taxon>Bivalvia</taxon>
        <taxon>Autobranchia</taxon>
        <taxon>Heteroconchia</taxon>
        <taxon>Palaeoheterodonta</taxon>
        <taxon>Unionida</taxon>
        <taxon>Unionoidea</taxon>
        <taxon>Unionidae</taxon>
        <taxon>Ambleminae</taxon>
        <taxon>Lampsilini</taxon>
        <taxon>Potamilus</taxon>
    </lineage>
</organism>
<evidence type="ECO:0000313" key="7">
    <source>
        <dbReference type="Proteomes" id="UP001195483"/>
    </source>
</evidence>
<evidence type="ECO:0000259" key="5">
    <source>
        <dbReference type="PROSITE" id="PS50835"/>
    </source>
</evidence>
<keyword evidence="4" id="KW-0732">Signal</keyword>
<evidence type="ECO:0000313" key="6">
    <source>
        <dbReference type="EMBL" id="KAK3607330.1"/>
    </source>
</evidence>
<dbReference type="InterPro" id="IPR003598">
    <property type="entry name" value="Ig_sub2"/>
</dbReference>
<keyword evidence="7" id="KW-1185">Reference proteome</keyword>
<dbReference type="InterPro" id="IPR050964">
    <property type="entry name" value="Striated_Muscle_Regulatory"/>
</dbReference>
<feature type="chain" id="PRO_5042282852" description="Ig-like domain-containing protein" evidence="4">
    <location>
        <begin position="23"/>
        <end position="705"/>
    </location>
</feature>
<feature type="compositionally biased region" description="Basic and acidic residues" evidence="2">
    <location>
        <begin position="600"/>
        <end position="617"/>
    </location>
</feature>
<evidence type="ECO:0000256" key="1">
    <source>
        <dbReference type="ARBA" id="ARBA00022737"/>
    </source>
</evidence>
<name>A0AAE0TCF9_9BIVA</name>
<comment type="caution">
    <text evidence="6">The sequence shown here is derived from an EMBL/GenBank/DDBJ whole genome shotgun (WGS) entry which is preliminary data.</text>
</comment>
<dbReference type="SUPFAM" id="SSF48726">
    <property type="entry name" value="Immunoglobulin"/>
    <property type="match status" value="3"/>
</dbReference>
<dbReference type="PANTHER" id="PTHR13817">
    <property type="entry name" value="TITIN"/>
    <property type="match status" value="1"/>
</dbReference>
<evidence type="ECO:0000256" key="2">
    <source>
        <dbReference type="SAM" id="MobiDB-lite"/>
    </source>
</evidence>
<keyword evidence="3" id="KW-0812">Transmembrane</keyword>
<reference evidence="6" key="2">
    <citation type="journal article" date="2021" name="Genome Biol. Evol.">
        <title>Developing a high-quality reference genome for a parasitic bivalve with doubly uniparental inheritance (Bivalvia: Unionida).</title>
        <authorList>
            <person name="Smith C.H."/>
        </authorList>
    </citation>
    <scope>NUCLEOTIDE SEQUENCE</scope>
    <source>
        <strain evidence="6">CHS0354</strain>
        <tissue evidence="6">Mantle</tissue>
    </source>
</reference>
<accession>A0AAE0TCF9</accession>
<dbReference type="InterPro" id="IPR036179">
    <property type="entry name" value="Ig-like_dom_sf"/>
</dbReference>
<dbReference type="Proteomes" id="UP001195483">
    <property type="component" value="Unassembled WGS sequence"/>
</dbReference>